<gene>
    <name evidence="1" type="ORF">SARC_04761</name>
</gene>
<dbReference type="Proteomes" id="UP000054560">
    <property type="component" value="Unassembled WGS sequence"/>
</dbReference>
<protein>
    <submittedName>
        <fullName evidence="1">Uncharacterized protein</fullName>
    </submittedName>
</protein>
<reference evidence="1 2" key="1">
    <citation type="submission" date="2011-02" db="EMBL/GenBank/DDBJ databases">
        <title>The Genome Sequence of Sphaeroforma arctica JP610.</title>
        <authorList>
            <consortium name="The Broad Institute Genome Sequencing Platform"/>
            <person name="Russ C."/>
            <person name="Cuomo C."/>
            <person name="Young S.K."/>
            <person name="Zeng Q."/>
            <person name="Gargeya S."/>
            <person name="Alvarado L."/>
            <person name="Berlin A."/>
            <person name="Chapman S.B."/>
            <person name="Chen Z."/>
            <person name="Freedman E."/>
            <person name="Gellesch M."/>
            <person name="Goldberg J."/>
            <person name="Griggs A."/>
            <person name="Gujja S."/>
            <person name="Heilman E."/>
            <person name="Heiman D."/>
            <person name="Howarth C."/>
            <person name="Mehta T."/>
            <person name="Neiman D."/>
            <person name="Pearson M."/>
            <person name="Roberts A."/>
            <person name="Saif S."/>
            <person name="Shea T."/>
            <person name="Shenoy N."/>
            <person name="Sisk P."/>
            <person name="Stolte C."/>
            <person name="Sykes S."/>
            <person name="White J."/>
            <person name="Yandava C."/>
            <person name="Burger G."/>
            <person name="Gray M.W."/>
            <person name="Holland P.W.H."/>
            <person name="King N."/>
            <person name="Lang F.B.F."/>
            <person name="Roger A.J."/>
            <person name="Ruiz-Trillo I."/>
            <person name="Haas B."/>
            <person name="Nusbaum C."/>
            <person name="Birren B."/>
        </authorList>
    </citation>
    <scope>NUCLEOTIDE SEQUENCE [LARGE SCALE GENOMIC DNA]</scope>
    <source>
        <strain evidence="1 2">JP610</strain>
    </source>
</reference>
<dbReference type="AlphaFoldDB" id="A0A0L0G407"/>
<dbReference type="GeneID" id="25905265"/>
<accession>A0A0L0G407</accession>
<evidence type="ECO:0000313" key="1">
    <source>
        <dbReference type="EMBL" id="KNC82968.1"/>
    </source>
</evidence>
<organism evidence="1 2">
    <name type="scientific">Sphaeroforma arctica JP610</name>
    <dbReference type="NCBI Taxonomy" id="667725"/>
    <lineage>
        <taxon>Eukaryota</taxon>
        <taxon>Ichthyosporea</taxon>
        <taxon>Ichthyophonida</taxon>
        <taxon>Sphaeroforma</taxon>
    </lineage>
</organism>
<sequence length="128" mass="14125">MTATRTSVICCPDTNVDHVKAAKPALHALKPSETHVVALQTCPKETGLGMADKLSSDMIAVQEASIRTRFWFGRCSGGGSRLFKFAGLVKSIFGFEYGWTIFPTFVARSDYYNENVDKVEKVVAFIIQ</sequence>
<evidence type="ECO:0000313" key="2">
    <source>
        <dbReference type="Proteomes" id="UP000054560"/>
    </source>
</evidence>
<proteinExistence type="predicted"/>
<name>A0A0L0G407_9EUKA</name>
<keyword evidence="2" id="KW-1185">Reference proteome</keyword>
<dbReference type="EMBL" id="KQ241876">
    <property type="protein sequence ID" value="KNC82968.1"/>
    <property type="molecule type" value="Genomic_DNA"/>
</dbReference>
<dbReference type="RefSeq" id="XP_014156870.1">
    <property type="nucleotide sequence ID" value="XM_014301395.1"/>
</dbReference>